<organism evidence="1 2">
    <name type="scientific">Blattamonas nauphoetae</name>
    <dbReference type="NCBI Taxonomy" id="2049346"/>
    <lineage>
        <taxon>Eukaryota</taxon>
        <taxon>Metamonada</taxon>
        <taxon>Preaxostyla</taxon>
        <taxon>Oxymonadida</taxon>
        <taxon>Blattamonas</taxon>
    </lineage>
</organism>
<dbReference type="EMBL" id="JARBJD010000045">
    <property type="protein sequence ID" value="KAK2957629.1"/>
    <property type="molecule type" value="Genomic_DNA"/>
</dbReference>
<sequence length="329" mass="37551">MPPQVQLGIFPVKVFKSHPLMEDITLAGTDLAFSQSKWKRYRREKDTVKGCDAIAECGSTQDDELFWQVFGTINAQSIVVLISSPNLLITTATMEMLGNLITRCSPKFQLAFVKADLIPRLIPSLNPLSFSFTETVDIHTYLMTIITCSLWLVTPSGRASLEILGSSDGNKQQAVHETVLTKVLFPSEKYICHLCMNRFSIVDGDQSYSFLALLAQLLEICPYHQRILDIVLHIPVFLTIASCHTFFEYDDSISWFLSSMVLLLWEWNEQRGKVRKKGKKVLRMLRMEGIEDVMEENQQNDKSTSSGREIVTRSIKWNNFLDMNVPNLW</sequence>
<dbReference type="SUPFAM" id="SSF48371">
    <property type="entry name" value="ARM repeat"/>
    <property type="match status" value="1"/>
</dbReference>
<keyword evidence="2" id="KW-1185">Reference proteome</keyword>
<proteinExistence type="predicted"/>
<gene>
    <name evidence="1" type="ORF">BLNAU_7528</name>
</gene>
<name>A0ABQ9Y1K3_9EUKA</name>
<comment type="caution">
    <text evidence="1">The sequence shown here is derived from an EMBL/GenBank/DDBJ whole genome shotgun (WGS) entry which is preliminary data.</text>
</comment>
<protein>
    <submittedName>
        <fullName evidence="1">Uncharacterized protein</fullName>
    </submittedName>
</protein>
<dbReference type="InterPro" id="IPR016024">
    <property type="entry name" value="ARM-type_fold"/>
</dbReference>
<accession>A0ABQ9Y1K3</accession>
<evidence type="ECO:0000313" key="2">
    <source>
        <dbReference type="Proteomes" id="UP001281761"/>
    </source>
</evidence>
<dbReference type="Proteomes" id="UP001281761">
    <property type="component" value="Unassembled WGS sequence"/>
</dbReference>
<evidence type="ECO:0000313" key="1">
    <source>
        <dbReference type="EMBL" id="KAK2957629.1"/>
    </source>
</evidence>
<reference evidence="1 2" key="1">
    <citation type="journal article" date="2022" name="bioRxiv">
        <title>Genomics of Preaxostyla Flagellates Illuminates Evolutionary Transitions and the Path Towards Mitochondrial Loss.</title>
        <authorList>
            <person name="Novak L.V.F."/>
            <person name="Treitli S.C."/>
            <person name="Pyrih J."/>
            <person name="Halakuc P."/>
            <person name="Pipaliya S.V."/>
            <person name="Vacek V."/>
            <person name="Brzon O."/>
            <person name="Soukal P."/>
            <person name="Eme L."/>
            <person name="Dacks J.B."/>
            <person name="Karnkowska A."/>
            <person name="Elias M."/>
            <person name="Hampl V."/>
        </authorList>
    </citation>
    <scope>NUCLEOTIDE SEQUENCE [LARGE SCALE GENOMIC DNA]</scope>
    <source>
        <strain evidence="1">NAU3</strain>
        <tissue evidence="1">Gut</tissue>
    </source>
</reference>